<dbReference type="Proteomes" id="UP000052245">
    <property type="component" value="Unassembled WGS sequence"/>
</dbReference>
<dbReference type="EMBL" id="FAVC01000001">
    <property type="protein sequence ID" value="CUU77541.1"/>
    <property type="molecule type" value="Genomic_DNA"/>
</dbReference>
<comment type="caution">
    <text evidence="1">The sequence shown here is derived from an EMBL/GenBank/DDBJ whole genome shotgun (WGS) entry which is preliminary data.</text>
</comment>
<protein>
    <submittedName>
        <fullName evidence="1">Uncharacterized protein</fullName>
    </submittedName>
</protein>
<dbReference type="RefSeq" id="WP_059434697.1">
    <property type="nucleotide sequence ID" value="NZ_FAUY01000004.1"/>
</dbReference>
<evidence type="ECO:0000313" key="2">
    <source>
        <dbReference type="Proteomes" id="UP000052245"/>
    </source>
</evidence>
<accession>A0A9W5AQJ9</accession>
<evidence type="ECO:0000313" key="1">
    <source>
        <dbReference type="EMBL" id="CUU77541.1"/>
    </source>
</evidence>
<proteinExistence type="predicted"/>
<gene>
    <name evidence="1" type="ORF">ERS739223_00702</name>
</gene>
<dbReference type="AlphaFoldDB" id="A0A9W5AQJ9"/>
<sequence length="376" mass="44519">MNFEKEKIFQDAIFENENIKKDICACLNIKYNDSKFVKEDTYINGITADFSLLENDIVKAIIECKGGKINVTDYVRGIGQIFQYEYFAEHKLSNKNYIFCDIDDFSSVYIFPDSVLRINDFNVGLFKYPKTKKIIEINEKNLAVRLISENELENLRESKRKNLKVLTQYYIRDNRLFELYFLLKVLAILKFKKIQINRKELEINILRKTNTINNKNWRNAFIALASLGFIDSQNYPTQMGLLFSDFEFEDFILMIFKSYISPYYEEILKVLKVNSNLQNIDISQKIKENLKVKTDILFLSESSGRYISSWLNIARDDFGILNFTPRSNQRNIIYDPFACNDEIFKDYIRKNSAYFNARNSENEIYKEAFERVLNEI</sequence>
<reference evidence="1 2" key="1">
    <citation type="submission" date="2015-11" db="EMBL/GenBank/DDBJ databases">
        <authorList>
            <consortium name="Pathogen Informatics"/>
        </authorList>
    </citation>
    <scope>NUCLEOTIDE SEQUENCE [LARGE SCALE GENOMIC DNA]</scope>
    <source>
        <strain evidence="1 2">007A-0283</strain>
    </source>
</reference>
<organism evidence="1 2">
    <name type="scientific">Campylobacter hyointestinalis subsp. hyointestinalis</name>
    <dbReference type="NCBI Taxonomy" id="91352"/>
    <lineage>
        <taxon>Bacteria</taxon>
        <taxon>Pseudomonadati</taxon>
        <taxon>Campylobacterota</taxon>
        <taxon>Epsilonproteobacteria</taxon>
        <taxon>Campylobacterales</taxon>
        <taxon>Campylobacteraceae</taxon>
        <taxon>Campylobacter</taxon>
    </lineage>
</organism>
<name>A0A9W5AQJ9_CAMHY</name>